<keyword evidence="9 10" id="KW-0472">Membrane</keyword>
<comment type="caution">
    <text evidence="11">The sequence shown here is derived from an EMBL/GenBank/DDBJ whole genome shotgun (WGS) entry which is preliminary data.</text>
</comment>
<keyword evidence="8" id="KW-0406">Ion transport</keyword>
<feature type="transmembrane region" description="Helical" evidence="10">
    <location>
        <begin position="12"/>
        <end position="31"/>
    </location>
</feature>
<feature type="transmembrane region" description="Helical" evidence="10">
    <location>
        <begin position="352"/>
        <end position="373"/>
    </location>
</feature>
<gene>
    <name evidence="11" type="ORF">H9746_08480</name>
</gene>
<proteinExistence type="predicted"/>
<name>A0A9D1PIK8_9FIRM</name>
<evidence type="ECO:0000256" key="8">
    <source>
        <dbReference type="ARBA" id="ARBA00023065"/>
    </source>
</evidence>
<dbReference type="InterPro" id="IPR003445">
    <property type="entry name" value="Cat_transpt"/>
</dbReference>
<evidence type="ECO:0000256" key="4">
    <source>
        <dbReference type="ARBA" id="ARBA00022538"/>
    </source>
</evidence>
<keyword evidence="6" id="KW-0630">Potassium</keyword>
<dbReference type="GO" id="GO:0005886">
    <property type="term" value="C:plasma membrane"/>
    <property type="evidence" value="ECO:0007669"/>
    <property type="project" value="UniProtKB-SubCell"/>
</dbReference>
<keyword evidence="3" id="KW-1003">Cell membrane</keyword>
<dbReference type="AlphaFoldDB" id="A0A9D1PIK8"/>
<dbReference type="InterPro" id="IPR004772">
    <property type="entry name" value="TrkH"/>
</dbReference>
<keyword evidence="5 10" id="KW-0812">Transmembrane</keyword>
<dbReference type="Pfam" id="PF02386">
    <property type="entry name" value="TrkH"/>
    <property type="match status" value="1"/>
</dbReference>
<evidence type="ECO:0000256" key="3">
    <source>
        <dbReference type="ARBA" id="ARBA00022475"/>
    </source>
</evidence>
<evidence type="ECO:0000256" key="7">
    <source>
        <dbReference type="ARBA" id="ARBA00022989"/>
    </source>
</evidence>
<feature type="transmembrane region" description="Helical" evidence="10">
    <location>
        <begin position="74"/>
        <end position="97"/>
    </location>
</feature>
<feature type="transmembrane region" description="Helical" evidence="10">
    <location>
        <begin position="233"/>
        <end position="252"/>
    </location>
</feature>
<evidence type="ECO:0000256" key="10">
    <source>
        <dbReference type="SAM" id="Phobius"/>
    </source>
</evidence>
<evidence type="ECO:0000313" key="12">
    <source>
        <dbReference type="Proteomes" id="UP000886808"/>
    </source>
</evidence>
<organism evidence="11 12">
    <name type="scientific">Candidatus Butyricicoccus avistercoris</name>
    <dbReference type="NCBI Taxonomy" id="2838518"/>
    <lineage>
        <taxon>Bacteria</taxon>
        <taxon>Bacillati</taxon>
        <taxon>Bacillota</taxon>
        <taxon>Clostridia</taxon>
        <taxon>Eubacteriales</taxon>
        <taxon>Butyricicoccaceae</taxon>
        <taxon>Butyricicoccus</taxon>
    </lineage>
</organism>
<dbReference type="GO" id="GO:0015379">
    <property type="term" value="F:potassium:chloride symporter activity"/>
    <property type="evidence" value="ECO:0007669"/>
    <property type="project" value="InterPro"/>
</dbReference>
<evidence type="ECO:0000256" key="2">
    <source>
        <dbReference type="ARBA" id="ARBA00022448"/>
    </source>
</evidence>
<accession>A0A9D1PIK8</accession>
<keyword evidence="7 10" id="KW-1133">Transmembrane helix</keyword>
<evidence type="ECO:0000256" key="5">
    <source>
        <dbReference type="ARBA" id="ARBA00022692"/>
    </source>
</evidence>
<evidence type="ECO:0000256" key="6">
    <source>
        <dbReference type="ARBA" id="ARBA00022958"/>
    </source>
</evidence>
<dbReference type="PANTHER" id="PTHR32024">
    <property type="entry name" value="TRK SYSTEM POTASSIUM UPTAKE PROTEIN TRKG-RELATED"/>
    <property type="match status" value="1"/>
</dbReference>
<dbReference type="Proteomes" id="UP000886808">
    <property type="component" value="Unassembled WGS sequence"/>
</dbReference>
<comment type="subcellular location">
    <subcellularLocation>
        <location evidence="1">Cell membrane</location>
        <topology evidence="1">Multi-pass membrane protein</topology>
    </subcellularLocation>
</comment>
<keyword evidence="4" id="KW-0633">Potassium transport</keyword>
<evidence type="ECO:0000256" key="1">
    <source>
        <dbReference type="ARBA" id="ARBA00004651"/>
    </source>
</evidence>
<keyword evidence="2" id="KW-0813">Transport</keyword>
<sequence>MSSLIGRMTPTKIIVTGYLSIILFGALLLMLPVSSAEHTVTPFLDALFTATSATCVTGLIVYDTATHWSLLGQVIIITLIQIGGLGFITMATMIATISRRRIGLKSRFVMQESIAAPQMGGIVRLTRFVFTVTVLVEIAGAVILSLRFIPMFGFIKGVWYGVFHSISAFCNAGFDLMGSYSGKFSSLTAFESDWVVNIVIMSLIVFGGLGFYVWEDIWLHRRDKKHFSLQSKIVVCATVFLIIVPAIFILIFQHGNVETGLTRPAQGLAALFQSVTTRTAGFNSVGLDKLEPNSQLLMILLMLIGGSPGSTAGGMKTTTFVVLLLCIHAVIRKEDELECFGRRIDKTVLKNAVTIAMSYIMLCLFGAMALCYFDGVTMMQAAFETSSAIATVGLTLGITPNLSTASHIILIFLMFLGRVGCMTMLYAIVQSQTHGLSKKPLEKVAVG</sequence>
<feature type="transmembrane region" description="Helical" evidence="10">
    <location>
        <begin position="194"/>
        <end position="213"/>
    </location>
</feature>
<evidence type="ECO:0000256" key="9">
    <source>
        <dbReference type="ARBA" id="ARBA00023136"/>
    </source>
</evidence>
<feature type="transmembrane region" description="Helical" evidence="10">
    <location>
        <begin position="128"/>
        <end position="149"/>
    </location>
</feature>
<protein>
    <submittedName>
        <fullName evidence="11">TrkH family potassium uptake protein</fullName>
    </submittedName>
</protein>
<evidence type="ECO:0000313" key="11">
    <source>
        <dbReference type="EMBL" id="HIV62856.1"/>
    </source>
</evidence>
<dbReference type="NCBIfam" id="TIGR00933">
    <property type="entry name" value="2a38"/>
    <property type="match status" value="1"/>
</dbReference>
<reference evidence="11" key="2">
    <citation type="submission" date="2021-04" db="EMBL/GenBank/DDBJ databases">
        <authorList>
            <person name="Gilroy R."/>
        </authorList>
    </citation>
    <scope>NUCLEOTIDE SEQUENCE</scope>
    <source>
        <strain evidence="11">CHK193-4272</strain>
    </source>
</reference>
<feature type="transmembrane region" description="Helical" evidence="10">
    <location>
        <begin position="408"/>
        <end position="429"/>
    </location>
</feature>
<dbReference type="PANTHER" id="PTHR32024:SF1">
    <property type="entry name" value="KTR SYSTEM POTASSIUM UPTAKE PROTEIN B"/>
    <property type="match status" value="1"/>
</dbReference>
<dbReference type="EMBL" id="DXIE01000049">
    <property type="protein sequence ID" value="HIV62856.1"/>
    <property type="molecule type" value="Genomic_DNA"/>
</dbReference>
<reference evidence="11" key="1">
    <citation type="journal article" date="2021" name="PeerJ">
        <title>Extensive microbial diversity within the chicken gut microbiome revealed by metagenomics and culture.</title>
        <authorList>
            <person name="Gilroy R."/>
            <person name="Ravi A."/>
            <person name="Getino M."/>
            <person name="Pursley I."/>
            <person name="Horton D.L."/>
            <person name="Alikhan N.F."/>
            <person name="Baker D."/>
            <person name="Gharbi K."/>
            <person name="Hall N."/>
            <person name="Watson M."/>
            <person name="Adriaenssens E.M."/>
            <person name="Foster-Nyarko E."/>
            <person name="Jarju S."/>
            <person name="Secka A."/>
            <person name="Antonio M."/>
            <person name="Oren A."/>
            <person name="Chaudhuri R.R."/>
            <person name="La Ragione R."/>
            <person name="Hildebrand F."/>
            <person name="Pallen M.J."/>
        </authorList>
    </citation>
    <scope>NUCLEOTIDE SEQUENCE</scope>
    <source>
        <strain evidence="11">CHK193-4272</strain>
    </source>
</reference>
<feature type="transmembrane region" description="Helical" evidence="10">
    <location>
        <begin position="43"/>
        <end position="62"/>
    </location>
</feature>
<feature type="transmembrane region" description="Helical" evidence="10">
    <location>
        <begin position="298"/>
        <end position="331"/>
    </location>
</feature>